<evidence type="ECO:0000256" key="1">
    <source>
        <dbReference type="ARBA" id="ARBA00001966"/>
    </source>
</evidence>
<dbReference type="SFLD" id="SFLDS00029">
    <property type="entry name" value="Radical_SAM"/>
    <property type="match status" value="1"/>
</dbReference>
<dbReference type="NCBIfam" id="TIGR04043">
    <property type="entry name" value="rSAM_MSMEG_0568"/>
    <property type="match status" value="1"/>
</dbReference>
<feature type="domain" description="Radical SAM core" evidence="13">
    <location>
        <begin position="100"/>
        <end position="338"/>
    </location>
</feature>
<sequence length="513" mass="55571">MIKEIVRDILSLGVRVPASVTGRKSGAGPAEGRALIIGGIAVNAPISSSYAALSPYSLRDDGDNYVLCREDQPLLPVDIVPEPRFYLHRNREGIAYRKIALLHGRDCLATTVLQSCRHWRKGEQCAFCGTELSLKAGTTLVRKTPSQLAEAAACAQRLDRVAHVVLTSGAGDPPGSEISYLAECAQAVKQATGLPVHAQFAPPDNLAAMEALYDAGVDTVGIHIESFDTGTLERFAPAKARIGLSRYRKAWEKAVALFGPNQVSSFLIVGLGEPLQSLMHGSELLADMGVYPFIVPLRPISGTRCIIPRPPGAGVMQPIYEGVADILAKRGLSAAGCKAGCVRCGACSALAAYERPPDDLIYHRARTPRELEHVFTIRHAVFVTEQGMFTDTDRDVHDEKSIYIVAKAGDRVVGTVRVFPQGTDNHWVGGRLAVSKGYRHGNVGAALVKEAVAQVKRQGCVRFTACIQEQNVRFFEKIGWTTIGKPKLHMGKPHQLMKADLNSQRKSEALQIQ</sequence>
<keyword evidence="7" id="KW-0694">RNA-binding</keyword>
<keyword evidence="5" id="KW-0949">S-adenosyl-L-methionine</keyword>
<name>A0AA41R019_9BACT</name>
<dbReference type="InterPro" id="IPR007197">
    <property type="entry name" value="rSAM"/>
</dbReference>
<keyword evidence="9" id="KW-0411">Iron-sulfur</keyword>
<evidence type="ECO:0000256" key="9">
    <source>
        <dbReference type="ARBA" id="ARBA00023014"/>
    </source>
</evidence>
<evidence type="ECO:0000256" key="2">
    <source>
        <dbReference type="ARBA" id="ARBA00005217"/>
    </source>
</evidence>
<proteinExistence type="inferred from homology"/>
<organism evidence="14 15">
    <name type="scientific">Desulfatitalea alkaliphila</name>
    <dbReference type="NCBI Taxonomy" id="2929485"/>
    <lineage>
        <taxon>Bacteria</taxon>
        <taxon>Pseudomonadati</taxon>
        <taxon>Thermodesulfobacteriota</taxon>
        <taxon>Desulfobacteria</taxon>
        <taxon>Desulfobacterales</taxon>
        <taxon>Desulfosarcinaceae</taxon>
        <taxon>Desulfatitalea</taxon>
    </lineage>
</organism>
<comment type="catalytic activity">
    <reaction evidence="11">
        <text>uridine(34) in tRNA + acetyl-CoA + S-adenosyl-L-methionine + H2O = 5-(carboxymethyl)uridine(34) in tRNA + 5'-deoxyadenosine + L-methionine + CoA + 2 H(+)</text>
        <dbReference type="Rhea" id="RHEA:61020"/>
        <dbReference type="Rhea" id="RHEA-COMP:10407"/>
        <dbReference type="Rhea" id="RHEA-COMP:11727"/>
        <dbReference type="ChEBI" id="CHEBI:15377"/>
        <dbReference type="ChEBI" id="CHEBI:15378"/>
        <dbReference type="ChEBI" id="CHEBI:17319"/>
        <dbReference type="ChEBI" id="CHEBI:57287"/>
        <dbReference type="ChEBI" id="CHEBI:57288"/>
        <dbReference type="ChEBI" id="CHEBI:57844"/>
        <dbReference type="ChEBI" id="CHEBI:59789"/>
        <dbReference type="ChEBI" id="CHEBI:65315"/>
        <dbReference type="ChEBI" id="CHEBI:74882"/>
        <dbReference type="EC" id="2.3.1.311"/>
    </reaction>
    <physiologicalReaction direction="left-to-right" evidence="11">
        <dbReference type="Rhea" id="RHEA:61021"/>
    </physiologicalReaction>
</comment>
<gene>
    <name evidence="14" type="ORF">MRX98_03410</name>
</gene>
<protein>
    <recommendedName>
        <fullName evidence="10">tRNA carboxymethyluridine synthase</fullName>
        <ecNumber evidence="10">2.3.1.311</ecNumber>
    </recommendedName>
</protein>
<dbReference type="InterPro" id="IPR000182">
    <property type="entry name" value="GNAT_dom"/>
</dbReference>
<evidence type="ECO:0000256" key="3">
    <source>
        <dbReference type="ARBA" id="ARBA00005494"/>
    </source>
</evidence>
<dbReference type="SFLD" id="SFLDG01107">
    <property type="entry name" value="Uncharacterised_Radical_SAM_Su"/>
    <property type="match status" value="1"/>
</dbReference>
<feature type="domain" description="N-acetyltransferase" evidence="12">
    <location>
        <begin position="361"/>
        <end position="502"/>
    </location>
</feature>
<evidence type="ECO:0000256" key="4">
    <source>
        <dbReference type="ARBA" id="ARBA00022555"/>
    </source>
</evidence>
<evidence type="ECO:0000256" key="11">
    <source>
        <dbReference type="ARBA" id="ARBA00047372"/>
    </source>
</evidence>
<dbReference type="GO" id="GO:0051536">
    <property type="term" value="F:iron-sulfur cluster binding"/>
    <property type="evidence" value="ECO:0007669"/>
    <property type="project" value="UniProtKB-KW"/>
</dbReference>
<dbReference type="SMART" id="SM00729">
    <property type="entry name" value="Elp3"/>
    <property type="match status" value="1"/>
</dbReference>
<comment type="pathway">
    <text evidence="2">tRNA modification.</text>
</comment>
<dbReference type="Gene3D" id="3.20.20.70">
    <property type="entry name" value="Aldolase class I"/>
    <property type="match status" value="1"/>
</dbReference>
<accession>A0AA41R019</accession>
<dbReference type="InterPro" id="IPR016779">
    <property type="entry name" value="rSAM_MSMEG0568"/>
</dbReference>
<comment type="similarity">
    <text evidence="3">Belongs to the ELP3 family.</text>
</comment>
<evidence type="ECO:0000256" key="6">
    <source>
        <dbReference type="ARBA" id="ARBA00022723"/>
    </source>
</evidence>
<dbReference type="CDD" id="cd04301">
    <property type="entry name" value="NAT_SF"/>
    <property type="match status" value="1"/>
</dbReference>
<dbReference type="PROSITE" id="PS51918">
    <property type="entry name" value="RADICAL_SAM"/>
    <property type="match status" value="1"/>
</dbReference>
<comment type="cofactor">
    <cofactor evidence="1">
        <name>[4Fe-4S] cluster</name>
        <dbReference type="ChEBI" id="CHEBI:49883"/>
    </cofactor>
</comment>
<dbReference type="SUPFAM" id="SSF55729">
    <property type="entry name" value="Acyl-CoA N-acyltransferases (Nat)"/>
    <property type="match status" value="1"/>
</dbReference>
<evidence type="ECO:0000256" key="8">
    <source>
        <dbReference type="ARBA" id="ARBA00023004"/>
    </source>
</evidence>
<dbReference type="RefSeq" id="WP_246902999.1">
    <property type="nucleotide sequence ID" value="NZ_JALJRB010000002.1"/>
</dbReference>
<evidence type="ECO:0000256" key="7">
    <source>
        <dbReference type="ARBA" id="ARBA00022884"/>
    </source>
</evidence>
<evidence type="ECO:0000313" key="15">
    <source>
        <dbReference type="Proteomes" id="UP001165427"/>
    </source>
</evidence>
<dbReference type="Pfam" id="PF00583">
    <property type="entry name" value="Acetyltransf_1"/>
    <property type="match status" value="1"/>
</dbReference>
<dbReference type="GO" id="GO:0106261">
    <property type="term" value="F:tRNA uridine(34) acetyltransferase activity"/>
    <property type="evidence" value="ECO:0007669"/>
    <property type="project" value="UniProtKB-EC"/>
</dbReference>
<dbReference type="NCBIfam" id="TIGR04045">
    <property type="entry name" value="MSMEG_0567_GNAT"/>
    <property type="match status" value="1"/>
</dbReference>
<dbReference type="Proteomes" id="UP001165427">
    <property type="component" value="Unassembled WGS sequence"/>
</dbReference>
<keyword evidence="4" id="KW-0820">tRNA-binding</keyword>
<dbReference type="Gene3D" id="3.40.630.30">
    <property type="match status" value="1"/>
</dbReference>
<comment type="caution">
    <text evidence="14">The sequence shown here is derived from an EMBL/GenBank/DDBJ whole genome shotgun (WGS) entry which is preliminary data.</text>
</comment>
<dbReference type="NCBIfam" id="NF045502">
    <property type="entry name" value="variant_rSAM"/>
    <property type="match status" value="1"/>
</dbReference>
<dbReference type="GO" id="GO:0000049">
    <property type="term" value="F:tRNA binding"/>
    <property type="evidence" value="ECO:0007669"/>
    <property type="project" value="UniProtKB-KW"/>
</dbReference>
<evidence type="ECO:0000313" key="14">
    <source>
        <dbReference type="EMBL" id="MCJ8499609.1"/>
    </source>
</evidence>
<dbReference type="AlphaFoldDB" id="A0AA41R019"/>
<dbReference type="EMBL" id="JALJRB010000002">
    <property type="protein sequence ID" value="MCJ8499609.1"/>
    <property type="molecule type" value="Genomic_DNA"/>
</dbReference>
<dbReference type="InterPro" id="IPR006638">
    <property type="entry name" value="Elp3/MiaA/NifB-like_rSAM"/>
</dbReference>
<evidence type="ECO:0000256" key="5">
    <source>
        <dbReference type="ARBA" id="ARBA00022691"/>
    </source>
</evidence>
<evidence type="ECO:0000256" key="10">
    <source>
        <dbReference type="ARBA" id="ARBA00044771"/>
    </source>
</evidence>
<keyword evidence="8" id="KW-0408">Iron</keyword>
<dbReference type="Pfam" id="PF04055">
    <property type="entry name" value="Radical_SAM"/>
    <property type="match status" value="1"/>
</dbReference>
<dbReference type="InterPro" id="IPR058240">
    <property type="entry name" value="rSAM_sf"/>
</dbReference>
<evidence type="ECO:0000259" key="12">
    <source>
        <dbReference type="PROSITE" id="PS51186"/>
    </source>
</evidence>
<dbReference type="GO" id="GO:0046872">
    <property type="term" value="F:metal ion binding"/>
    <property type="evidence" value="ECO:0007669"/>
    <property type="project" value="UniProtKB-KW"/>
</dbReference>
<dbReference type="SUPFAM" id="SSF102114">
    <property type="entry name" value="Radical SAM enzymes"/>
    <property type="match status" value="1"/>
</dbReference>
<dbReference type="InterPro" id="IPR016181">
    <property type="entry name" value="Acyl_CoA_acyltransferase"/>
</dbReference>
<evidence type="ECO:0000259" key="13">
    <source>
        <dbReference type="PROSITE" id="PS51918"/>
    </source>
</evidence>
<dbReference type="InterPro" id="IPR024035">
    <property type="entry name" value="MSMEG_0567_GNAT"/>
</dbReference>
<reference evidence="14" key="1">
    <citation type="submission" date="2022-04" db="EMBL/GenBank/DDBJ databases">
        <title>Desulfatitalea alkaliphila sp. nov., a novel anaerobic sulfate-reducing bacterium isolated from terrestrial mud volcano, Taman Peninsula, Russia.</title>
        <authorList>
            <person name="Khomyakova M.A."/>
            <person name="Merkel A.Y."/>
            <person name="Slobodkin A.I."/>
        </authorList>
    </citation>
    <scope>NUCLEOTIDE SEQUENCE</scope>
    <source>
        <strain evidence="14">M08but</strain>
    </source>
</reference>
<keyword evidence="15" id="KW-1185">Reference proteome</keyword>
<dbReference type="InterPro" id="IPR013785">
    <property type="entry name" value="Aldolase_TIM"/>
</dbReference>
<dbReference type="PROSITE" id="PS51186">
    <property type="entry name" value="GNAT"/>
    <property type="match status" value="1"/>
</dbReference>
<keyword evidence="6" id="KW-0479">Metal-binding</keyword>
<dbReference type="EC" id="2.3.1.311" evidence="10"/>